<feature type="signal peptide" evidence="1">
    <location>
        <begin position="1"/>
        <end position="24"/>
    </location>
</feature>
<feature type="chain" id="PRO_5045753893" description="Secreted protein" evidence="1">
    <location>
        <begin position="25"/>
        <end position="118"/>
    </location>
</feature>
<evidence type="ECO:0008006" key="4">
    <source>
        <dbReference type="Google" id="ProtNLM"/>
    </source>
</evidence>
<accession>A0ABR1XB39</accession>
<comment type="caution">
    <text evidence="2">The sequence shown here is derived from an EMBL/GenBank/DDBJ whole genome shotgun (WGS) entry which is preliminary data.</text>
</comment>
<dbReference type="Proteomes" id="UP001433268">
    <property type="component" value="Unassembled WGS sequence"/>
</dbReference>
<protein>
    <recommendedName>
        <fullName evidence="4">Secreted protein</fullName>
    </recommendedName>
</protein>
<evidence type="ECO:0000313" key="3">
    <source>
        <dbReference type="Proteomes" id="UP001433268"/>
    </source>
</evidence>
<dbReference type="RefSeq" id="XP_066674668.1">
    <property type="nucleotide sequence ID" value="XM_066804895.1"/>
</dbReference>
<keyword evidence="3" id="KW-1185">Reference proteome</keyword>
<evidence type="ECO:0000256" key="1">
    <source>
        <dbReference type="SAM" id="SignalP"/>
    </source>
</evidence>
<name>A0ABR1XB39_9PEZI</name>
<sequence>MKTKRGSGTIPSLLRWGCVLPSWCLPVVLFDSGAGSSVGGDGCGSIGGGAGGSKDATTAATAALLLLMVLPELPMRPNDQHESRQGPSGSSALWCNYSYQPKLQRPNSYLMGVIDARW</sequence>
<proteinExistence type="predicted"/>
<keyword evidence="1" id="KW-0732">Signal</keyword>
<dbReference type="GeneID" id="92037955"/>
<gene>
    <name evidence="2" type="ORF">PG997_000580</name>
</gene>
<reference evidence="2 3" key="1">
    <citation type="submission" date="2023-01" db="EMBL/GenBank/DDBJ databases">
        <title>Analysis of 21 Apiospora genomes using comparative genomics revels a genus with tremendous synthesis potential of carbohydrate active enzymes and secondary metabolites.</title>
        <authorList>
            <person name="Sorensen T."/>
        </authorList>
    </citation>
    <scope>NUCLEOTIDE SEQUENCE [LARGE SCALE GENOMIC DNA]</scope>
    <source>
        <strain evidence="2 3">CBS 114990</strain>
    </source>
</reference>
<organism evidence="2 3">
    <name type="scientific">Apiospora hydei</name>
    <dbReference type="NCBI Taxonomy" id="1337664"/>
    <lineage>
        <taxon>Eukaryota</taxon>
        <taxon>Fungi</taxon>
        <taxon>Dikarya</taxon>
        <taxon>Ascomycota</taxon>
        <taxon>Pezizomycotina</taxon>
        <taxon>Sordariomycetes</taxon>
        <taxon>Xylariomycetidae</taxon>
        <taxon>Amphisphaeriales</taxon>
        <taxon>Apiosporaceae</taxon>
        <taxon>Apiospora</taxon>
    </lineage>
</organism>
<evidence type="ECO:0000313" key="2">
    <source>
        <dbReference type="EMBL" id="KAK8093895.1"/>
    </source>
</evidence>
<dbReference type="EMBL" id="JAQQWN010000002">
    <property type="protein sequence ID" value="KAK8093895.1"/>
    <property type="molecule type" value="Genomic_DNA"/>
</dbReference>